<accession>A0AAW1QEI8</accession>
<dbReference type="GO" id="GO:0005524">
    <property type="term" value="F:ATP binding"/>
    <property type="evidence" value="ECO:0007669"/>
    <property type="project" value="UniProtKB-KW"/>
</dbReference>
<gene>
    <name evidence="11" type="ORF">WJX72_003162</name>
</gene>
<evidence type="ECO:0000256" key="2">
    <source>
        <dbReference type="ARBA" id="ARBA00012071"/>
    </source>
</evidence>
<keyword evidence="5" id="KW-0808">Transferase</keyword>
<dbReference type="AlphaFoldDB" id="A0AAW1QEI8"/>
<comment type="caution">
    <text evidence="11">The sequence shown here is derived from an EMBL/GenBank/DDBJ whole genome shotgun (WGS) entry which is preliminary data.</text>
</comment>
<keyword evidence="6" id="KW-0547">Nucleotide-binding</keyword>
<dbReference type="Proteomes" id="UP001489004">
    <property type="component" value="Unassembled WGS sequence"/>
</dbReference>
<dbReference type="GO" id="GO:0016020">
    <property type="term" value="C:membrane"/>
    <property type="evidence" value="ECO:0007669"/>
    <property type="project" value="GOC"/>
</dbReference>
<keyword evidence="7" id="KW-0418">Kinase</keyword>
<protein>
    <recommendedName>
        <fullName evidence="2">tetraacyldisaccharide 4'-kinase</fullName>
        <ecNumber evidence="2">2.7.1.130</ecNumber>
    </recommendedName>
</protein>
<evidence type="ECO:0000256" key="7">
    <source>
        <dbReference type="ARBA" id="ARBA00022777"/>
    </source>
</evidence>
<sequence length="349" mass="37334">MAQPRPASANRSASANRPSAAQQQPGPKELLAALAVEHQLLQKLHVTVAGQINKLKVEEKLLQQLLEKEQAAHAGHEHLCDLPWASRAVLAPLLDAAADVRSLGQTARRGLYDVGLLPRARLPVPTISVGSLTYGGSGTSPMAEFLARHFMQDAFLCPLLHRDLDVVMVNVLSPFGNGRLAPRGPLREAPVSALQQAGLVVMHHANLVGAGQAKAPELQPLDRLKGAAAVCCVSIGCPQALSLQLAHLEVALVEGCEPPRQPGHMFTMQELQQAVARQQQLQQRFPQAVILITEKDYVRQPELMQRVLGQAGAAYVLLSELGLSHASDLPVLESALAGALETKAEYALG</sequence>
<feature type="compositionally biased region" description="Low complexity" evidence="10">
    <location>
        <begin position="1"/>
        <end position="25"/>
    </location>
</feature>
<keyword evidence="4" id="KW-0441">Lipid A biosynthesis</keyword>
<evidence type="ECO:0000313" key="12">
    <source>
        <dbReference type="Proteomes" id="UP001489004"/>
    </source>
</evidence>
<dbReference type="GO" id="GO:0009029">
    <property type="term" value="F:lipid-A 4'-kinase activity"/>
    <property type="evidence" value="ECO:0007669"/>
    <property type="project" value="UniProtKB-EC"/>
</dbReference>
<keyword evidence="8" id="KW-0067">ATP-binding</keyword>
<dbReference type="PANTHER" id="PTHR42724:SF1">
    <property type="entry name" value="TETRAACYLDISACCHARIDE 4'-KINASE, MITOCHONDRIAL-RELATED"/>
    <property type="match status" value="1"/>
</dbReference>
<keyword evidence="3" id="KW-0444">Lipid biosynthesis</keyword>
<dbReference type="PANTHER" id="PTHR42724">
    <property type="entry name" value="TETRAACYLDISACCHARIDE 4'-KINASE"/>
    <property type="match status" value="1"/>
</dbReference>
<name>A0AAW1QEI8_9CHLO</name>
<evidence type="ECO:0000256" key="9">
    <source>
        <dbReference type="ARBA" id="ARBA00023098"/>
    </source>
</evidence>
<dbReference type="Pfam" id="PF02606">
    <property type="entry name" value="LpxK"/>
    <property type="match status" value="2"/>
</dbReference>
<evidence type="ECO:0000256" key="10">
    <source>
        <dbReference type="SAM" id="MobiDB-lite"/>
    </source>
</evidence>
<dbReference type="GO" id="GO:0009245">
    <property type="term" value="P:lipid A biosynthetic process"/>
    <property type="evidence" value="ECO:0007669"/>
    <property type="project" value="UniProtKB-KW"/>
</dbReference>
<organism evidence="11 12">
    <name type="scientific">[Myrmecia] bisecta</name>
    <dbReference type="NCBI Taxonomy" id="41462"/>
    <lineage>
        <taxon>Eukaryota</taxon>
        <taxon>Viridiplantae</taxon>
        <taxon>Chlorophyta</taxon>
        <taxon>core chlorophytes</taxon>
        <taxon>Trebouxiophyceae</taxon>
        <taxon>Trebouxiales</taxon>
        <taxon>Trebouxiaceae</taxon>
        <taxon>Myrmecia</taxon>
    </lineage>
</organism>
<keyword evidence="12" id="KW-1185">Reference proteome</keyword>
<dbReference type="EMBL" id="JALJOR010000003">
    <property type="protein sequence ID" value="KAK9819845.1"/>
    <property type="molecule type" value="Genomic_DNA"/>
</dbReference>
<evidence type="ECO:0000256" key="8">
    <source>
        <dbReference type="ARBA" id="ARBA00022840"/>
    </source>
</evidence>
<evidence type="ECO:0000256" key="5">
    <source>
        <dbReference type="ARBA" id="ARBA00022679"/>
    </source>
</evidence>
<evidence type="ECO:0000256" key="1">
    <source>
        <dbReference type="ARBA" id="ARBA00004870"/>
    </source>
</evidence>
<reference evidence="11 12" key="1">
    <citation type="journal article" date="2024" name="Nat. Commun.">
        <title>Phylogenomics reveals the evolutionary origins of lichenization in chlorophyte algae.</title>
        <authorList>
            <person name="Puginier C."/>
            <person name="Libourel C."/>
            <person name="Otte J."/>
            <person name="Skaloud P."/>
            <person name="Haon M."/>
            <person name="Grisel S."/>
            <person name="Petersen M."/>
            <person name="Berrin J.G."/>
            <person name="Delaux P.M."/>
            <person name="Dal Grande F."/>
            <person name="Keller J."/>
        </authorList>
    </citation>
    <scope>NUCLEOTIDE SEQUENCE [LARGE SCALE GENOMIC DNA]</scope>
    <source>
        <strain evidence="11 12">SAG 2043</strain>
    </source>
</reference>
<dbReference type="InterPro" id="IPR003758">
    <property type="entry name" value="LpxK"/>
</dbReference>
<feature type="region of interest" description="Disordered" evidence="10">
    <location>
        <begin position="1"/>
        <end position="26"/>
    </location>
</feature>
<evidence type="ECO:0000256" key="6">
    <source>
        <dbReference type="ARBA" id="ARBA00022741"/>
    </source>
</evidence>
<dbReference type="EC" id="2.7.1.130" evidence="2"/>
<evidence type="ECO:0000256" key="3">
    <source>
        <dbReference type="ARBA" id="ARBA00022516"/>
    </source>
</evidence>
<evidence type="ECO:0000256" key="4">
    <source>
        <dbReference type="ARBA" id="ARBA00022556"/>
    </source>
</evidence>
<evidence type="ECO:0000313" key="11">
    <source>
        <dbReference type="EMBL" id="KAK9819845.1"/>
    </source>
</evidence>
<keyword evidence="9" id="KW-0443">Lipid metabolism</keyword>
<comment type="pathway">
    <text evidence="1">Glycolipid biosynthesis; lipid IV(A) biosynthesis; lipid IV(A) from (3R)-3-hydroxytetradecanoyl-[acyl-carrier-protein] and UDP-N-acetyl-alpha-D-glucosamine: step 6/6.</text>
</comment>
<proteinExistence type="predicted"/>